<protein>
    <submittedName>
        <fullName evidence="3">D-alanyl-D-alanine carboxypeptidase</fullName>
    </submittedName>
</protein>
<keyword evidence="1" id="KW-0732">Signal</keyword>
<gene>
    <name evidence="3" type="ORF">LX95_02005</name>
</gene>
<feature type="chain" id="PRO_5016087979" evidence="1">
    <location>
        <begin position="20"/>
        <end position="438"/>
    </location>
</feature>
<dbReference type="InterPro" id="IPR001466">
    <property type="entry name" value="Beta-lactam-related"/>
</dbReference>
<evidence type="ECO:0000313" key="4">
    <source>
        <dbReference type="Proteomes" id="UP000249542"/>
    </source>
</evidence>
<accession>A0A2W7IM13</accession>
<feature type="domain" description="Beta-lactamase-related" evidence="2">
    <location>
        <begin position="42"/>
        <end position="328"/>
    </location>
</feature>
<dbReference type="Gene3D" id="3.40.710.10">
    <property type="entry name" value="DD-peptidase/beta-lactamase superfamily"/>
    <property type="match status" value="1"/>
</dbReference>
<dbReference type="EMBL" id="QKYV01000005">
    <property type="protein sequence ID" value="PZW39643.1"/>
    <property type="molecule type" value="Genomic_DNA"/>
</dbReference>
<dbReference type="PANTHER" id="PTHR46825:SF7">
    <property type="entry name" value="D-ALANYL-D-ALANINE CARBOXYPEPTIDASE"/>
    <property type="match status" value="1"/>
</dbReference>
<comment type="caution">
    <text evidence="3">The sequence shown here is derived from an EMBL/GenBank/DDBJ whole genome shotgun (WGS) entry which is preliminary data.</text>
</comment>
<dbReference type="Proteomes" id="UP000249542">
    <property type="component" value="Unassembled WGS sequence"/>
</dbReference>
<keyword evidence="3" id="KW-0378">Hydrolase</keyword>
<dbReference type="AlphaFoldDB" id="A0A2W7IM13"/>
<evidence type="ECO:0000259" key="2">
    <source>
        <dbReference type="Pfam" id="PF00144"/>
    </source>
</evidence>
<dbReference type="InterPro" id="IPR012338">
    <property type="entry name" value="Beta-lactam/transpept-like"/>
</dbReference>
<reference evidence="3 4" key="1">
    <citation type="submission" date="2018-06" db="EMBL/GenBank/DDBJ databases">
        <title>Genomic Encyclopedia of Archaeal and Bacterial Type Strains, Phase II (KMG-II): from individual species to whole genera.</title>
        <authorList>
            <person name="Goeker M."/>
        </authorList>
    </citation>
    <scope>NUCLEOTIDE SEQUENCE [LARGE SCALE GENOMIC DNA]</scope>
    <source>
        <strain evidence="3 4">DSM 15361</strain>
    </source>
</reference>
<organism evidence="3 4">
    <name type="scientific">Mesonia algae</name>
    <dbReference type="NCBI Taxonomy" id="213248"/>
    <lineage>
        <taxon>Bacteria</taxon>
        <taxon>Pseudomonadati</taxon>
        <taxon>Bacteroidota</taxon>
        <taxon>Flavobacteriia</taxon>
        <taxon>Flavobacteriales</taxon>
        <taxon>Flavobacteriaceae</taxon>
        <taxon>Mesonia</taxon>
    </lineage>
</organism>
<dbReference type="RefSeq" id="WP_111541291.1">
    <property type="nucleotide sequence ID" value="NZ_QKYV01000005.1"/>
</dbReference>
<dbReference type="GO" id="GO:0004180">
    <property type="term" value="F:carboxypeptidase activity"/>
    <property type="evidence" value="ECO:0007669"/>
    <property type="project" value="UniProtKB-KW"/>
</dbReference>
<feature type="signal peptide" evidence="1">
    <location>
        <begin position="1"/>
        <end position="19"/>
    </location>
</feature>
<keyword evidence="3" id="KW-0121">Carboxypeptidase</keyword>
<dbReference type="InterPro" id="IPR050491">
    <property type="entry name" value="AmpC-like"/>
</dbReference>
<name>A0A2W7IM13_9FLAO</name>
<dbReference type="SUPFAM" id="SSF56601">
    <property type="entry name" value="beta-lactamase/transpeptidase-like"/>
    <property type="match status" value="1"/>
</dbReference>
<evidence type="ECO:0000313" key="3">
    <source>
        <dbReference type="EMBL" id="PZW39643.1"/>
    </source>
</evidence>
<sequence length="438" mass="49060">MKNIVALLSILFVFASAEAQDLNTQKLDSLFDLVEKYDKMMGSVAISKNGENLYTRSVGYADVENKKKANEKTKYRIGSITKTFTATIILQLIDEEKLTLNTTLDEFYPEVINSSKITIQQLLNHHSGLFNFTNSENYLSINSNKISKEELLALIKKNGKVFEPGEKGEYSNTNYLLLTFIAEDIENQTFDAIVEKRIIKPLKLKNTQVGKVINSKKNEAYSYSRKMGTWKKERETHMSVPLGAGNIISTPTDIAKFYTALLDGKLLSAGSLLNMKIFEDSYGLGLFQLPYNEHRGYGHTGGIDGFSSMAGYFPSEKMAFVLTSNGSSINLNDIALVVLATYFNHTYELPTYEKEIIVNNNTLNLYEGVYTSDSFPLDITIRNEEGALTAQATGQSSFPLTPTSQNVFIFKPGGITVTFKDYTLSLEQGEMVYEFTKQ</sequence>
<keyword evidence="4" id="KW-1185">Reference proteome</keyword>
<keyword evidence="3" id="KW-0645">Protease</keyword>
<evidence type="ECO:0000256" key="1">
    <source>
        <dbReference type="SAM" id="SignalP"/>
    </source>
</evidence>
<dbReference type="PANTHER" id="PTHR46825">
    <property type="entry name" value="D-ALANYL-D-ALANINE-CARBOXYPEPTIDASE/ENDOPEPTIDASE AMPH"/>
    <property type="match status" value="1"/>
</dbReference>
<proteinExistence type="predicted"/>
<dbReference type="Pfam" id="PF00144">
    <property type="entry name" value="Beta-lactamase"/>
    <property type="match status" value="1"/>
</dbReference>